<reference evidence="2" key="1">
    <citation type="journal article" date="2020" name="Stud. Mycol.">
        <title>101 Dothideomycetes genomes: a test case for predicting lifestyles and emergence of pathogens.</title>
        <authorList>
            <person name="Haridas S."/>
            <person name="Albert R."/>
            <person name="Binder M."/>
            <person name="Bloem J."/>
            <person name="Labutti K."/>
            <person name="Salamov A."/>
            <person name="Andreopoulos B."/>
            <person name="Baker S."/>
            <person name="Barry K."/>
            <person name="Bills G."/>
            <person name="Bluhm B."/>
            <person name="Cannon C."/>
            <person name="Castanera R."/>
            <person name="Culley D."/>
            <person name="Daum C."/>
            <person name="Ezra D."/>
            <person name="Gonzalez J."/>
            <person name="Henrissat B."/>
            <person name="Kuo A."/>
            <person name="Liang C."/>
            <person name="Lipzen A."/>
            <person name="Lutzoni F."/>
            <person name="Magnuson J."/>
            <person name="Mondo S."/>
            <person name="Nolan M."/>
            <person name="Ohm R."/>
            <person name="Pangilinan J."/>
            <person name="Park H.-J."/>
            <person name="Ramirez L."/>
            <person name="Alfaro M."/>
            <person name="Sun H."/>
            <person name="Tritt A."/>
            <person name="Yoshinaga Y."/>
            <person name="Zwiers L.-H."/>
            <person name="Turgeon B."/>
            <person name="Goodwin S."/>
            <person name="Spatafora J."/>
            <person name="Crous P."/>
            <person name="Grigoriev I."/>
        </authorList>
    </citation>
    <scope>NUCLEOTIDE SEQUENCE</scope>
    <source>
        <strain evidence="2">CBS 119687</strain>
    </source>
</reference>
<dbReference type="PROSITE" id="PS50181">
    <property type="entry name" value="FBOX"/>
    <property type="match status" value="1"/>
</dbReference>
<evidence type="ECO:0000259" key="1">
    <source>
        <dbReference type="PROSITE" id="PS50181"/>
    </source>
</evidence>
<dbReference type="InterPro" id="IPR036047">
    <property type="entry name" value="F-box-like_dom_sf"/>
</dbReference>
<dbReference type="AlphaFoldDB" id="A0A6A6AEF0"/>
<dbReference type="GeneID" id="54404201"/>
<organism evidence="2 3">
    <name type="scientific">Dothidotthia symphoricarpi CBS 119687</name>
    <dbReference type="NCBI Taxonomy" id="1392245"/>
    <lineage>
        <taxon>Eukaryota</taxon>
        <taxon>Fungi</taxon>
        <taxon>Dikarya</taxon>
        <taxon>Ascomycota</taxon>
        <taxon>Pezizomycotina</taxon>
        <taxon>Dothideomycetes</taxon>
        <taxon>Pleosporomycetidae</taxon>
        <taxon>Pleosporales</taxon>
        <taxon>Dothidotthiaceae</taxon>
        <taxon>Dothidotthia</taxon>
    </lineage>
</organism>
<dbReference type="RefSeq" id="XP_033523713.1">
    <property type="nucleotide sequence ID" value="XM_033663769.1"/>
</dbReference>
<dbReference type="Proteomes" id="UP000799771">
    <property type="component" value="Unassembled WGS sequence"/>
</dbReference>
<accession>A0A6A6AEF0</accession>
<proteinExistence type="predicted"/>
<protein>
    <recommendedName>
        <fullName evidence="1">F-box domain-containing protein</fullName>
    </recommendedName>
</protein>
<name>A0A6A6AEF0_9PLEO</name>
<feature type="domain" description="F-box" evidence="1">
    <location>
        <begin position="255"/>
        <end position="302"/>
    </location>
</feature>
<gene>
    <name evidence="2" type="ORF">P153DRAFT_291448</name>
</gene>
<keyword evidence="3" id="KW-1185">Reference proteome</keyword>
<sequence>MGGSQSSSQVDDNWKSEARYAMESRTFCVICGGPFDIEDGVHSIDPKEKRYQWLYDIRLLGSISNYLEHKVTSEASVLVNLARSEDVFLSQPAQFSMTGSGYFQVENHHSNPHRSDVWFNALNDQDGDSLFPLHNGCIQIGCRVIQRFLDRRNDQKQLSTLAILNQILQSRFHDRRDAPDDTRSDIFDLCENSSMYGPRSVMAMSKLEWWEGYHENFYTNPIDIPDLTSFVSDMLTTTPLKIEQNPTTLQFAREPLGFERLPTELLDQIGKHLPPQSVIALHCTSKAFAIKAPLNNKFWRDRLIDGSLVPHIWDLDANQLDHERQDRLWDWRSVAQLLVAKKFPRNESNPLLVGPPTGLWNRCRIWNIIEDACIEHFPEMARSGRRDHTEDIRKRCQPVAAWQLEEMLLSPDSIHELLADY</sequence>
<dbReference type="SUPFAM" id="SSF81383">
    <property type="entry name" value="F-box domain"/>
    <property type="match status" value="1"/>
</dbReference>
<dbReference type="InterPro" id="IPR001810">
    <property type="entry name" value="F-box_dom"/>
</dbReference>
<evidence type="ECO:0000313" key="2">
    <source>
        <dbReference type="EMBL" id="KAF2129324.1"/>
    </source>
</evidence>
<dbReference type="EMBL" id="ML977506">
    <property type="protein sequence ID" value="KAF2129324.1"/>
    <property type="molecule type" value="Genomic_DNA"/>
</dbReference>
<dbReference type="OrthoDB" id="3932329at2759"/>
<evidence type="ECO:0000313" key="3">
    <source>
        <dbReference type="Proteomes" id="UP000799771"/>
    </source>
</evidence>